<feature type="domain" description="RNA polymerase Rpb2" evidence="24">
    <location>
        <begin position="232"/>
        <end position="422"/>
    </location>
</feature>
<dbReference type="GO" id="GO:0005634">
    <property type="term" value="C:nucleus"/>
    <property type="evidence" value="ECO:0007669"/>
    <property type="project" value="UniProtKB-SubCell"/>
</dbReference>
<evidence type="ECO:0000256" key="19">
    <source>
        <dbReference type="RuleBase" id="RU000434"/>
    </source>
</evidence>
<dbReference type="GO" id="GO:0008270">
    <property type="term" value="F:zinc ion binding"/>
    <property type="evidence" value="ECO:0007669"/>
    <property type="project" value="UniProtKB-KW"/>
</dbReference>
<evidence type="ECO:0000259" key="23">
    <source>
        <dbReference type="Pfam" id="PF04560"/>
    </source>
</evidence>
<evidence type="ECO:0000256" key="6">
    <source>
        <dbReference type="ARBA" id="ARBA00021955"/>
    </source>
</evidence>
<name>A0A023B475_GRENI</name>
<dbReference type="GO" id="GO:0020011">
    <property type="term" value="C:apicoplast"/>
    <property type="evidence" value="ECO:0007669"/>
    <property type="project" value="UniProtKB-SubCell"/>
</dbReference>
<feature type="domain" description="RNA polymerase Rpb2" evidence="23">
    <location>
        <begin position="1115"/>
        <end position="1205"/>
    </location>
</feature>
<evidence type="ECO:0000259" key="25">
    <source>
        <dbReference type="Pfam" id="PF04563"/>
    </source>
</evidence>
<evidence type="ECO:0000256" key="1">
    <source>
        <dbReference type="ARBA" id="ARBA00004026"/>
    </source>
</evidence>
<dbReference type="AlphaFoldDB" id="A0A023B475"/>
<evidence type="ECO:0000256" key="18">
    <source>
        <dbReference type="ARBA" id="ARBA00026088"/>
    </source>
</evidence>
<keyword evidence="15" id="KW-0933">Apicoplast</keyword>
<dbReference type="Pfam" id="PF04561">
    <property type="entry name" value="RNA_pol_Rpb2_2"/>
    <property type="match status" value="1"/>
</dbReference>
<keyword evidence="30" id="KW-1185">Reference proteome</keyword>
<keyword evidence="11" id="KW-0479">Metal-binding</keyword>
<dbReference type="Gene3D" id="3.90.1110.10">
    <property type="entry name" value="RNA polymerase Rpb2, domain 2"/>
    <property type="match status" value="1"/>
</dbReference>
<feature type="domain" description="RNA polymerase Rpb2" evidence="27">
    <location>
        <begin position="596"/>
        <end position="657"/>
    </location>
</feature>
<dbReference type="InterPro" id="IPR007120">
    <property type="entry name" value="DNA-dir_RNAP_su2_dom"/>
</dbReference>
<dbReference type="Pfam" id="PF04567">
    <property type="entry name" value="RNA_pol_Rpb2_5"/>
    <property type="match status" value="1"/>
</dbReference>
<comment type="subcellular location">
    <subcellularLocation>
        <location evidence="2">Nucleus</location>
    </subcellularLocation>
    <subcellularLocation>
        <location evidence="3">Plastid</location>
        <location evidence="3">Apicoplast</location>
    </subcellularLocation>
</comment>
<dbReference type="InterPro" id="IPR007642">
    <property type="entry name" value="RNA_pol_Rpb2_2"/>
</dbReference>
<sequence>MEGFKAEDEVEVEGEFFNEGSSQEEDDEGMDGGSEVDEEDVEGEEITPADSWEPISAFFRAHGLVFQQVESFNYCVAYSLQEVITNHPPIAITLPATQSDTEGADFQIQYRFKFTQLTLSRPTVEEASNEGRPIWPQEARLRNLTYSAQLYVDVMQETFKVYSNGTEVKADFQKYPQVPLGRIPIMLRSAYCWLHNLSEMRRVEMGECGFDQGGYFIVNGMEKVLIAQEKMASNFVYVFKKSNNKVSWVAEIRCQREDMQATSPFAIKIRCRSTGIKSKAGGQIVCVLPYIRSEIPLVVLFRALGILSDNDICQRIVRDPNDYEMLTLLKPSLEEGSLFLTQSVCLDYIGRRGPTVGAPKELRVQYARELLHREVLSHVGHTPGCENRKAWFLGNMTHRLLQGELGRAQEDDRDHFGKKRIDLAGALISSSFGQLFRKMVKDATRTLQRQIEGGRNFDLAGAIRMTSPITQGLNYQLATGNWGKNKEGAVVRTGVSQVLNRLTFLSALSHLRRLNTPLGREGKMAKPRQLHNTHWGMICPAETPEGQSVGLVKNLALMCRISVGFNSTQLKNFLWDCGMQALDDMTPAEMQSQVRVFVNGAWLGCFPVNSEIVLFLKQLRREGKISNEASIVFDAANREIRIFSDAGRSLRPLYLVKKNKLVIRKHHIQSIAESQSPDDWSYLVKQGTVEFLDCEEEEAAMVAMFVEDLDEKRAPSTSTQVGYCKTYTHCEIHPSMLLGVCATLIPFPDHNQSPRNVYQSAMGKQAMGIYISNFNLRYDSTAHVLFYPQKPLVCTRGMAYLRFRELPAGINCVVAIMTYTGYNQEDSLIMSQSSIDRGLFRSMFFRTYVAEERQRGSLRIEQFEKPDPATAFGLKRGDYSKLDIDGLAEPGSFVLGDDIIIGKTMPVSVEESMASSGPNKKTKRDASHILRTSENGVVESVMLSVNGKGFRFVKVKVRSVRVPQIGDKFASRHGQKGTIGVTYRQEDLPFNRDGTTPDIIMNPHAIPSRMTIGHIVECLLGKYYAIVGGEGDATPFMGLQVMDITEKLNSVGHQRFGNERLYSGFTGLPLENLIFFGPTYYQRLKHMVDDKIHSRARGPITTLTRQPMEGRSREGGLRFGEMERDCMIAHGAAKMLKERLFDQSDAYRVHVCDLCGLFATADLTQGHFSCPGCQNETQISQVCIPYACKLLLQELMAMQVYPKLCLTVA</sequence>
<dbReference type="FunFam" id="2.40.270.10:FF:000006">
    <property type="entry name" value="DNA-directed RNA polymerase subunit beta"/>
    <property type="match status" value="1"/>
</dbReference>
<dbReference type="Gene3D" id="2.40.270.10">
    <property type="entry name" value="DNA-directed RNA polymerase, subunit 2, domain 6"/>
    <property type="match status" value="1"/>
</dbReference>
<dbReference type="InterPro" id="IPR037033">
    <property type="entry name" value="DNA-dir_RNAP_su2_hyb_sf"/>
</dbReference>
<evidence type="ECO:0000313" key="30">
    <source>
        <dbReference type="Proteomes" id="UP000019763"/>
    </source>
</evidence>
<dbReference type="GO" id="GO:0003899">
    <property type="term" value="F:DNA-directed RNA polymerase activity"/>
    <property type="evidence" value="ECO:0007669"/>
    <property type="project" value="UniProtKB-EC"/>
</dbReference>
<dbReference type="InterPro" id="IPR014724">
    <property type="entry name" value="RNA_pol_RPB2_OB-fold"/>
</dbReference>
<dbReference type="Pfam" id="PF04566">
    <property type="entry name" value="RNA_pol_Rpb2_4"/>
    <property type="match status" value="1"/>
</dbReference>
<dbReference type="Pfam" id="PF04565">
    <property type="entry name" value="RNA_pol_Rpb2_3"/>
    <property type="match status" value="1"/>
</dbReference>
<dbReference type="FunFam" id="2.40.50.150:FF:000002">
    <property type="entry name" value="DNA-directed RNA polymerase subunit beta"/>
    <property type="match status" value="1"/>
</dbReference>
<evidence type="ECO:0000256" key="8">
    <source>
        <dbReference type="ARBA" id="ARBA00022640"/>
    </source>
</evidence>
<evidence type="ECO:0000256" key="10">
    <source>
        <dbReference type="ARBA" id="ARBA00022695"/>
    </source>
</evidence>
<feature type="domain" description="DNA-directed RNA polymerase subunit 2 hybrid-binding" evidence="22">
    <location>
        <begin position="741"/>
        <end position="1113"/>
    </location>
</feature>
<comment type="catalytic activity">
    <reaction evidence="20">
        <text>RNA(n) + a ribonucleoside 5'-triphosphate = RNA(n+1) + diphosphate</text>
        <dbReference type="Rhea" id="RHEA:21248"/>
        <dbReference type="Rhea" id="RHEA-COMP:14527"/>
        <dbReference type="Rhea" id="RHEA-COMP:17342"/>
        <dbReference type="ChEBI" id="CHEBI:33019"/>
        <dbReference type="ChEBI" id="CHEBI:61557"/>
        <dbReference type="ChEBI" id="CHEBI:140395"/>
        <dbReference type="EC" id="2.7.7.6"/>
    </reaction>
</comment>
<evidence type="ECO:0000256" key="14">
    <source>
        <dbReference type="ARBA" id="ARBA00022842"/>
    </source>
</evidence>
<keyword evidence="16 20" id="KW-0804">Transcription</keyword>
<dbReference type="InterPro" id="IPR007647">
    <property type="entry name" value="RNA_pol_Rpb2_5"/>
</dbReference>
<dbReference type="Gene3D" id="3.90.1800.10">
    <property type="entry name" value="RNA polymerase alpha subunit dimerisation domain"/>
    <property type="match status" value="1"/>
</dbReference>
<organism evidence="29 30">
    <name type="scientific">Gregarina niphandrodes</name>
    <name type="common">Septate eugregarine</name>
    <dbReference type="NCBI Taxonomy" id="110365"/>
    <lineage>
        <taxon>Eukaryota</taxon>
        <taxon>Sar</taxon>
        <taxon>Alveolata</taxon>
        <taxon>Apicomplexa</taxon>
        <taxon>Conoidasida</taxon>
        <taxon>Gregarinasina</taxon>
        <taxon>Eugregarinorida</taxon>
        <taxon>Gregarinidae</taxon>
        <taxon>Gregarina</taxon>
    </lineage>
</organism>
<protein>
    <recommendedName>
        <fullName evidence="6 20">DNA-directed RNA polymerase subunit beta</fullName>
        <ecNumber evidence="5 20">2.7.7.6</ecNumber>
    </recommendedName>
</protein>
<dbReference type="InterPro" id="IPR007641">
    <property type="entry name" value="RNA_pol_Rpb2_7"/>
</dbReference>
<evidence type="ECO:0000259" key="26">
    <source>
        <dbReference type="Pfam" id="PF04565"/>
    </source>
</evidence>
<feature type="region of interest" description="Disordered" evidence="21">
    <location>
        <begin position="1"/>
        <end position="49"/>
    </location>
</feature>
<dbReference type="InterPro" id="IPR015712">
    <property type="entry name" value="DNA-dir_RNA_pol_su2"/>
</dbReference>
<dbReference type="Pfam" id="PF00562">
    <property type="entry name" value="RNA_pol_Rpb2_6"/>
    <property type="match status" value="1"/>
</dbReference>
<dbReference type="GeneID" id="22913783"/>
<dbReference type="FunFam" id="3.90.1800.10:FF:000002">
    <property type="entry name" value="DNA-directed RNA polymerase subunit beta"/>
    <property type="match status" value="1"/>
</dbReference>
<dbReference type="PANTHER" id="PTHR20856">
    <property type="entry name" value="DNA-DIRECTED RNA POLYMERASE I SUBUNIT 2"/>
    <property type="match status" value="1"/>
</dbReference>
<evidence type="ECO:0000256" key="9">
    <source>
        <dbReference type="ARBA" id="ARBA00022679"/>
    </source>
</evidence>
<dbReference type="InterPro" id="IPR037034">
    <property type="entry name" value="RNA_pol_Rpb2_2_sf"/>
</dbReference>
<evidence type="ECO:0000256" key="20">
    <source>
        <dbReference type="RuleBase" id="RU363031"/>
    </source>
</evidence>
<gene>
    <name evidence="29" type="ORF">GNI_106080</name>
</gene>
<evidence type="ECO:0000256" key="16">
    <source>
        <dbReference type="ARBA" id="ARBA00023163"/>
    </source>
</evidence>
<dbReference type="PROSITE" id="PS01166">
    <property type="entry name" value="RNA_POL_BETA"/>
    <property type="match status" value="1"/>
</dbReference>
<dbReference type="EC" id="2.7.7.6" evidence="5 20"/>
<dbReference type="GO" id="GO:0000428">
    <property type="term" value="C:DNA-directed RNA polymerase complex"/>
    <property type="evidence" value="ECO:0007669"/>
    <property type="project" value="UniProtKB-KW"/>
</dbReference>
<dbReference type="Gene3D" id="3.90.1070.20">
    <property type="match status" value="1"/>
</dbReference>
<dbReference type="Pfam" id="PF04560">
    <property type="entry name" value="RNA_pol_Rpb2_7"/>
    <property type="match status" value="1"/>
</dbReference>
<proteinExistence type="inferred from homology"/>
<dbReference type="GO" id="GO:0032549">
    <property type="term" value="F:ribonucleoside binding"/>
    <property type="evidence" value="ECO:0007669"/>
    <property type="project" value="InterPro"/>
</dbReference>
<keyword evidence="7 20" id="KW-0240">DNA-directed RNA polymerase</keyword>
<dbReference type="OMA" id="CYDRNDS"/>
<comment type="function">
    <text evidence="1 20">DNA-dependent RNA polymerase catalyzes the transcription of DNA into RNA using the four ribonucleoside triphosphates as substrates.</text>
</comment>
<evidence type="ECO:0000256" key="15">
    <source>
        <dbReference type="ARBA" id="ARBA00022887"/>
    </source>
</evidence>
<evidence type="ECO:0000256" key="12">
    <source>
        <dbReference type="ARBA" id="ARBA00022771"/>
    </source>
</evidence>
<evidence type="ECO:0000259" key="27">
    <source>
        <dbReference type="Pfam" id="PF04566"/>
    </source>
</evidence>
<dbReference type="Gene3D" id="3.90.1100.10">
    <property type="match status" value="1"/>
</dbReference>
<evidence type="ECO:0000313" key="29">
    <source>
        <dbReference type="EMBL" id="EZG56044.1"/>
    </source>
</evidence>
<evidence type="ECO:0000256" key="2">
    <source>
        <dbReference type="ARBA" id="ARBA00004123"/>
    </source>
</evidence>
<dbReference type="VEuPathDB" id="CryptoDB:GNI_106080"/>
<keyword evidence="10 20" id="KW-0548">Nucleotidyltransferase</keyword>
<dbReference type="OrthoDB" id="10248617at2759"/>
<reference evidence="29" key="1">
    <citation type="submission" date="2013-12" db="EMBL/GenBank/DDBJ databases">
        <authorList>
            <person name="Omoto C.K."/>
            <person name="Sibley D."/>
            <person name="Venepally P."/>
            <person name="Hadjithomas M."/>
            <person name="Karamycheva S."/>
            <person name="Brunk B."/>
            <person name="Roos D."/>
            <person name="Caler E."/>
            <person name="Lorenzi H."/>
        </authorList>
    </citation>
    <scope>NUCLEOTIDE SEQUENCE</scope>
</reference>
<keyword evidence="17" id="KW-0539">Nucleus</keyword>
<dbReference type="InterPro" id="IPR007121">
    <property type="entry name" value="RNA_pol_bsu_CS"/>
</dbReference>
<evidence type="ECO:0000256" key="17">
    <source>
        <dbReference type="ARBA" id="ARBA00023242"/>
    </source>
</evidence>
<dbReference type="eggNOG" id="KOG0214">
    <property type="taxonomic scope" value="Eukaryota"/>
</dbReference>
<keyword evidence="14" id="KW-0460">Magnesium</keyword>
<dbReference type="CDD" id="cd00653">
    <property type="entry name" value="RNA_pol_B_RPB2"/>
    <property type="match status" value="1"/>
</dbReference>
<evidence type="ECO:0000259" key="24">
    <source>
        <dbReference type="Pfam" id="PF04561"/>
    </source>
</evidence>
<feature type="domain" description="RNA polymerase beta subunit protrusion" evidence="25">
    <location>
        <begin position="63"/>
        <end position="471"/>
    </location>
</feature>
<dbReference type="SUPFAM" id="SSF64484">
    <property type="entry name" value="beta and beta-prime subunits of DNA dependent RNA-polymerase"/>
    <property type="match status" value="1"/>
</dbReference>
<evidence type="ECO:0000256" key="21">
    <source>
        <dbReference type="SAM" id="MobiDB-lite"/>
    </source>
</evidence>
<evidence type="ECO:0000259" key="28">
    <source>
        <dbReference type="Pfam" id="PF04567"/>
    </source>
</evidence>
<dbReference type="Proteomes" id="UP000019763">
    <property type="component" value="Unassembled WGS sequence"/>
</dbReference>
<evidence type="ECO:0000256" key="4">
    <source>
        <dbReference type="ARBA" id="ARBA00006835"/>
    </source>
</evidence>
<dbReference type="GO" id="GO:0006351">
    <property type="term" value="P:DNA-templated transcription"/>
    <property type="evidence" value="ECO:0007669"/>
    <property type="project" value="InterPro"/>
</dbReference>
<comment type="similarity">
    <text evidence="4 19">Belongs to the RNA polymerase beta chain family.</text>
</comment>
<dbReference type="Pfam" id="PF04563">
    <property type="entry name" value="RNA_pol_Rpb2_1"/>
    <property type="match status" value="1"/>
</dbReference>
<dbReference type="InterPro" id="IPR007646">
    <property type="entry name" value="RNA_pol_Rpb2_4"/>
</dbReference>
<dbReference type="RefSeq" id="XP_011131363.1">
    <property type="nucleotide sequence ID" value="XM_011133061.1"/>
</dbReference>
<dbReference type="Gene3D" id="2.40.50.150">
    <property type="match status" value="1"/>
</dbReference>
<evidence type="ECO:0000256" key="7">
    <source>
        <dbReference type="ARBA" id="ARBA00022478"/>
    </source>
</evidence>
<dbReference type="InterPro" id="IPR007644">
    <property type="entry name" value="RNA_pol_bsu_protrusion"/>
</dbReference>
<feature type="domain" description="RNA polymerase Rpb2" evidence="28">
    <location>
        <begin position="680"/>
        <end position="734"/>
    </location>
</feature>
<comment type="caution">
    <text evidence="29">The sequence shown here is derived from an EMBL/GenBank/DDBJ whole genome shotgun (WGS) entry which is preliminary data.</text>
</comment>
<dbReference type="GO" id="GO:0003677">
    <property type="term" value="F:DNA binding"/>
    <property type="evidence" value="ECO:0007669"/>
    <property type="project" value="InterPro"/>
</dbReference>
<keyword evidence="8" id="KW-0934">Plastid</keyword>
<dbReference type="NCBIfam" id="NF007175">
    <property type="entry name" value="PRK09606.1"/>
    <property type="match status" value="1"/>
</dbReference>
<keyword evidence="13" id="KW-0862">Zinc</keyword>
<evidence type="ECO:0000259" key="22">
    <source>
        <dbReference type="Pfam" id="PF00562"/>
    </source>
</evidence>
<comment type="subunit">
    <text evidence="18">In plastids the minimal PEP RNA polymerase catalytic core is composed of four subunits: alpha, beta, beta', and beta''. When a (nuclear-encoded) sigma factor is associated with the core the holoenzyme is formed, which can initiate transcription.</text>
</comment>
<feature type="compositionally biased region" description="Acidic residues" evidence="21">
    <location>
        <begin position="8"/>
        <end position="47"/>
    </location>
</feature>
<feature type="domain" description="RNA polymerase Rpb2" evidence="26">
    <location>
        <begin position="497"/>
        <end position="561"/>
    </location>
</feature>
<evidence type="ECO:0000256" key="13">
    <source>
        <dbReference type="ARBA" id="ARBA00022833"/>
    </source>
</evidence>
<evidence type="ECO:0000256" key="3">
    <source>
        <dbReference type="ARBA" id="ARBA00004467"/>
    </source>
</evidence>
<dbReference type="EMBL" id="AFNH02000790">
    <property type="protein sequence ID" value="EZG56044.1"/>
    <property type="molecule type" value="Genomic_DNA"/>
</dbReference>
<evidence type="ECO:0000256" key="5">
    <source>
        <dbReference type="ARBA" id="ARBA00012418"/>
    </source>
</evidence>
<accession>A0A023B475</accession>
<evidence type="ECO:0000256" key="11">
    <source>
        <dbReference type="ARBA" id="ARBA00022723"/>
    </source>
</evidence>
<keyword evidence="9 20" id="KW-0808">Transferase</keyword>
<keyword evidence="12" id="KW-0863">Zinc-finger</keyword>
<dbReference type="InterPro" id="IPR007645">
    <property type="entry name" value="RNA_pol_Rpb2_3"/>
</dbReference>